<comment type="caution">
    <text evidence="2">The sequence shown here is derived from an EMBL/GenBank/DDBJ whole genome shotgun (WGS) entry which is preliminary data.</text>
</comment>
<keyword evidence="1" id="KW-0732">Signal</keyword>
<keyword evidence="3" id="KW-1185">Reference proteome</keyword>
<accession>A0A4R2N6Q3</accession>
<dbReference type="OrthoDB" id="5769605at2"/>
<evidence type="ECO:0008006" key="4">
    <source>
        <dbReference type="Google" id="ProtNLM"/>
    </source>
</evidence>
<evidence type="ECO:0000313" key="2">
    <source>
        <dbReference type="EMBL" id="TCP16583.1"/>
    </source>
</evidence>
<dbReference type="EMBL" id="SLXH01000017">
    <property type="protein sequence ID" value="TCP16583.1"/>
    <property type="molecule type" value="Genomic_DNA"/>
</dbReference>
<feature type="signal peptide" evidence="1">
    <location>
        <begin position="1"/>
        <end position="23"/>
    </location>
</feature>
<dbReference type="AlphaFoldDB" id="A0A4R2N6Q3"/>
<protein>
    <recommendedName>
        <fullName evidence="4">Cell envelope biogenesis protein TolA</fullName>
    </recommendedName>
</protein>
<evidence type="ECO:0000313" key="3">
    <source>
        <dbReference type="Proteomes" id="UP000295182"/>
    </source>
</evidence>
<dbReference type="RefSeq" id="WP_119013219.1">
    <property type="nucleotide sequence ID" value="NZ_QXNC01000014.1"/>
</dbReference>
<feature type="chain" id="PRO_5020963105" description="Cell envelope biogenesis protein TolA" evidence="1">
    <location>
        <begin position="24"/>
        <end position="193"/>
    </location>
</feature>
<name>A0A4R2N6Q3_9BURK</name>
<sequence>MTSLTRNFVALMAAGMVASVSMAMQPAEHTAAKERISADYKMHKDKCSAMHGNAKDICMQEAKGAEKVAKAELEAQYRPSDKTQYKARVAHADAAYDVAKEKCDDLTGNAKDVCRKDAKAAHVRAVENAKVAQVQAQPAATAAEKGAAVAEARKDAAAEKREADYKAAAERCDAMTGDLKAKCVDDAKRMYAQ</sequence>
<reference evidence="2 3" key="1">
    <citation type="submission" date="2019-03" db="EMBL/GenBank/DDBJ databases">
        <title>Genomic Encyclopedia of Type Strains, Phase IV (KMG-IV): sequencing the most valuable type-strain genomes for metagenomic binning, comparative biology and taxonomic classification.</title>
        <authorList>
            <person name="Goeker M."/>
        </authorList>
    </citation>
    <scope>NUCLEOTIDE SEQUENCE [LARGE SCALE GENOMIC DNA]</scope>
    <source>
        <strain evidence="2 3">DSM 1837</strain>
    </source>
</reference>
<gene>
    <name evidence="2" type="ORF">EV674_11749</name>
</gene>
<dbReference type="Proteomes" id="UP000295182">
    <property type="component" value="Unassembled WGS sequence"/>
</dbReference>
<proteinExistence type="predicted"/>
<organism evidence="2 3">
    <name type="scientific">Simplicispira metamorpha</name>
    <dbReference type="NCBI Taxonomy" id="80881"/>
    <lineage>
        <taxon>Bacteria</taxon>
        <taxon>Pseudomonadati</taxon>
        <taxon>Pseudomonadota</taxon>
        <taxon>Betaproteobacteria</taxon>
        <taxon>Burkholderiales</taxon>
        <taxon>Comamonadaceae</taxon>
        <taxon>Simplicispira</taxon>
    </lineage>
</organism>
<evidence type="ECO:0000256" key="1">
    <source>
        <dbReference type="SAM" id="SignalP"/>
    </source>
</evidence>